<accession>A0ABY6GT64</accession>
<gene>
    <name evidence="7" type="ORF">NX720_24605</name>
</gene>
<evidence type="ECO:0000313" key="7">
    <source>
        <dbReference type="EMBL" id="UYM15957.1"/>
    </source>
</evidence>
<comment type="similarity">
    <text evidence="1 6">Belongs to the VapD ribonuclease family.</text>
</comment>
<name>A0ABY6GT64_9GAMM</name>
<keyword evidence="3 6" id="KW-0540">Nuclease</keyword>
<evidence type="ECO:0000256" key="6">
    <source>
        <dbReference type="PIRNR" id="PIRNR002882"/>
    </source>
</evidence>
<evidence type="ECO:0000256" key="5">
    <source>
        <dbReference type="ARBA" id="ARBA00023026"/>
    </source>
</evidence>
<evidence type="ECO:0000313" key="8">
    <source>
        <dbReference type="Proteomes" id="UP001163255"/>
    </source>
</evidence>
<dbReference type="RefSeq" id="WP_262598222.1">
    <property type="nucleotide sequence ID" value="NZ_CP103300.1"/>
</dbReference>
<sequence>MFAIAFDLVVAETEKHHPKGVPQAYIEIGSTLSKLGFSRVQGSLYVTEDENMANLFRAITALKSLPWFPASVRDIRAFRVEQWSDFTEMIKEG</sequence>
<evidence type="ECO:0000256" key="1">
    <source>
        <dbReference type="ARBA" id="ARBA00009653"/>
    </source>
</evidence>
<dbReference type="EMBL" id="CP103300">
    <property type="protein sequence ID" value="UYM15957.1"/>
    <property type="molecule type" value="Genomic_DNA"/>
</dbReference>
<keyword evidence="4 6" id="KW-0378">Hydrolase</keyword>
<comment type="function">
    <text evidence="6">Cleaves ssRNA, mostly between U:A.</text>
</comment>
<keyword evidence="8" id="KW-1185">Reference proteome</keyword>
<dbReference type="InterPro" id="IPR016368">
    <property type="entry name" value="VapD"/>
</dbReference>
<evidence type="ECO:0000256" key="2">
    <source>
        <dbReference type="ARBA" id="ARBA00011738"/>
    </source>
</evidence>
<dbReference type="PIRSF" id="PIRSF002882">
    <property type="entry name" value="VapD"/>
    <property type="match status" value="1"/>
</dbReference>
<dbReference type="EC" id="3.1.-.-" evidence="6"/>
<keyword evidence="5" id="KW-0843">Virulence</keyword>
<protein>
    <recommendedName>
        <fullName evidence="6">Endoribonuclease VapD</fullName>
        <ecNumber evidence="6">3.1.-.-</ecNumber>
    </recommendedName>
</protein>
<evidence type="ECO:0000256" key="4">
    <source>
        <dbReference type="ARBA" id="ARBA00022801"/>
    </source>
</evidence>
<organism evidence="7 8">
    <name type="scientific">Endozoicomonas euniceicola</name>
    <dbReference type="NCBI Taxonomy" id="1234143"/>
    <lineage>
        <taxon>Bacteria</taxon>
        <taxon>Pseudomonadati</taxon>
        <taxon>Pseudomonadota</taxon>
        <taxon>Gammaproteobacteria</taxon>
        <taxon>Oceanospirillales</taxon>
        <taxon>Endozoicomonadaceae</taxon>
        <taxon>Endozoicomonas</taxon>
    </lineage>
</organism>
<comment type="subunit">
    <text evidence="2 6">Homodimer.</text>
</comment>
<reference evidence="7" key="1">
    <citation type="submission" date="2022-10" db="EMBL/GenBank/DDBJ databases">
        <title>Completed Genome Sequence of two octocoral isolated bacterium, Endozoicomonas euniceicola EF212T and Endozoicomonas gorgoniicola PS125T.</title>
        <authorList>
            <person name="Chiou Y.-J."/>
            <person name="Chen Y.-H."/>
        </authorList>
    </citation>
    <scope>NUCLEOTIDE SEQUENCE</scope>
    <source>
        <strain evidence="7">EF212</strain>
    </source>
</reference>
<dbReference type="Gene3D" id="3.30.70.240">
    <property type="match status" value="1"/>
</dbReference>
<dbReference type="Proteomes" id="UP001163255">
    <property type="component" value="Chromosome"/>
</dbReference>
<evidence type="ECO:0000256" key="3">
    <source>
        <dbReference type="ARBA" id="ARBA00022722"/>
    </source>
</evidence>
<proteinExistence type="inferred from homology"/>